<evidence type="ECO:0000256" key="1">
    <source>
        <dbReference type="ARBA" id="ARBA00008558"/>
    </source>
</evidence>
<comment type="catalytic activity">
    <reaction evidence="8">
        <text>an N-acyl-D-glucosamine = an N-acyl-D-mannosamine</text>
        <dbReference type="Rhea" id="RHEA:19033"/>
        <dbReference type="ChEBI" id="CHEBI:16062"/>
        <dbReference type="ChEBI" id="CHEBI:17274"/>
        <dbReference type="EC" id="5.1.3.8"/>
    </reaction>
    <physiologicalReaction direction="left-to-right" evidence="8">
        <dbReference type="Rhea" id="RHEA:19034"/>
    </physiologicalReaction>
    <physiologicalReaction direction="right-to-left" evidence="8">
        <dbReference type="Rhea" id="RHEA:19035"/>
    </physiologicalReaction>
</comment>
<evidence type="ECO:0000256" key="3">
    <source>
        <dbReference type="ARBA" id="ARBA00014959"/>
    </source>
</evidence>
<reference evidence="11 12" key="1">
    <citation type="submission" date="2024-03" db="EMBL/GenBank/DDBJ databases">
        <title>Aureococcus anophagefferens CCMP1851 and Kratosvirus quantuckense: Draft genome of a second virus-susceptible host strain in the model system.</title>
        <authorList>
            <person name="Chase E."/>
            <person name="Truchon A.R."/>
            <person name="Schepens W."/>
            <person name="Wilhelm S.W."/>
        </authorList>
    </citation>
    <scope>NUCLEOTIDE SEQUENCE [LARGE SCALE GENOMIC DNA]</scope>
    <source>
        <strain evidence="11 12">CCMP1851</strain>
    </source>
</reference>
<evidence type="ECO:0000313" key="12">
    <source>
        <dbReference type="Proteomes" id="UP001363151"/>
    </source>
</evidence>
<comment type="caution">
    <text evidence="11">The sequence shown here is derived from an EMBL/GenBank/DDBJ whole genome shotgun (WGS) entry which is preliminary data.</text>
</comment>
<proteinExistence type="inferred from homology"/>
<dbReference type="InterPro" id="IPR012341">
    <property type="entry name" value="6hp_glycosidase-like_sf"/>
</dbReference>
<dbReference type="InterPro" id="IPR008928">
    <property type="entry name" value="6-hairpin_glycosidase_sf"/>
</dbReference>
<dbReference type="InterPro" id="IPR010819">
    <property type="entry name" value="AGE/CE"/>
</dbReference>
<accession>A0ABR1FQ00</accession>
<evidence type="ECO:0000256" key="4">
    <source>
        <dbReference type="ARBA" id="ARBA00023235"/>
    </source>
</evidence>
<evidence type="ECO:0000256" key="8">
    <source>
        <dbReference type="ARBA" id="ARBA00034243"/>
    </source>
</evidence>
<evidence type="ECO:0000256" key="7">
    <source>
        <dbReference type="ARBA" id="ARBA00033215"/>
    </source>
</evidence>
<dbReference type="Proteomes" id="UP001363151">
    <property type="component" value="Unassembled WGS sequence"/>
</dbReference>
<dbReference type="Pfam" id="PF07221">
    <property type="entry name" value="GlcNAc_2-epim"/>
    <property type="match status" value="1"/>
</dbReference>
<comment type="subunit">
    <text evidence="9">Homodimer. Forms a heterodimer with renin and inhibits its activity.</text>
</comment>
<dbReference type="SUPFAM" id="SSF48208">
    <property type="entry name" value="Six-hairpin glycosidases"/>
    <property type="match status" value="1"/>
</dbReference>
<evidence type="ECO:0000256" key="10">
    <source>
        <dbReference type="SAM" id="MobiDB-lite"/>
    </source>
</evidence>
<organism evidence="11 12">
    <name type="scientific">Aureococcus anophagefferens</name>
    <name type="common">Harmful bloom alga</name>
    <dbReference type="NCBI Taxonomy" id="44056"/>
    <lineage>
        <taxon>Eukaryota</taxon>
        <taxon>Sar</taxon>
        <taxon>Stramenopiles</taxon>
        <taxon>Ochrophyta</taxon>
        <taxon>Pelagophyceae</taxon>
        <taxon>Pelagomonadales</taxon>
        <taxon>Pelagomonadaceae</taxon>
        <taxon>Aureococcus</taxon>
    </lineage>
</organism>
<dbReference type="EMBL" id="JBBJCI010000293">
    <property type="protein sequence ID" value="KAK7235246.1"/>
    <property type="molecule type" value="Genomic_DNA"/>
</dbReference>
<keyword evidence="4" id="KW-0413">Isomerase</keyword>
<evidence type="ECO:0000313" key="11">
    <source>
        <dbReference type="EMBL" id="KAK7235246.1"/>
    </source>
</evidence>
<evidence type="ECO:0000256" key="5">
    <source>
        <dbReference type="ARBA" id="ARBA00031608"/>
    </source>
</evidence>
<dbReference type="PANTHER" id="PTHR15108">
    <property type="entry name" value="N-ACYLGLUCOSAMINE-2-EPIMERASE"/>
    <property type="match status" value="1"/>
</dbReference>
<evidence type="ECO:0000256" key="6">
    <source>
        <dbReference type="ARBA" id="ARBA00031909"/>
    </source>
</evidence>
<evidence type="ECO:0000256" key="2">
    <source>
        <dbReference type="ARBA" id="ARBA00013176"/>
    </source>
</evidence>
<feature type="region of interest" description="Disordered" evidence="10">
    <location>
        <begin position="1"/>
        <end position="23"/>
    </location>
</feature>
<name>A0ABR1FQ00_AURAN</name>
<sequence>MSASVVGADGRVAKKAKSDAAPPLPPNIRSVEFLREGMAHSMRFFSPERCVDPAGGYFHFFAEDGAVYDASTRVLVTQARFVFTFAVAYEHLGEAEYLAAVEHGVEYLCDGPLRNRENGAYHWVVKDGAPTSSKIFTYALAQTLLAYAAAVRVGVASARAYLDETWDLLETHMWDATHELYAEEADARWVVDPYRSESGNLHTCEALIAAYEATKERRFLDRAVLVADRCCNRQAGLTSGLVWEHFDEDWKPNLDFANDSEALTIFRPWGFQPGHQVEWARFLLTLQKYAPNIWFVPKARYLFDVATKHAWDDADGGLCYSIDLDGAVCNHDKIFWVQCESIGTAAMLAEATGDDAYWAYYDKLWAYSWDKFVDHAHGSWHRRMSRDHVKHFPEKTKLSLCVDPDFHILGAFAGAIMAMGP</sequence>
<dbReference type="EC" id="5.1.3.8" evidence="2"/>
<dbReference type="Gene3D" id="1.50.10.10">
    <property type="match status" value="1"/>
</dbReference>
<protein>
    <recommendedName>
        <fullName evidence="3">N-acylglucosamine 2-epimerase</fullName>
        <ecNumber evidence="2">5.1.3.8</ecNumber>
    </recommendedName>
    <alternativeName>
        <fullName evidence="7">GlcNAc 2-epimerase</fullName>
    </alternativeName>
    <alternativeName>
        <fullName evidence="5">N-acetyl-D-glucosamine 2-epimerase</fullName>
    </alternativeName>
    <alternativeName>
        <fullName evidence="6">Renin-binding protein</fullName>
    </alternativeName>
</protein>
<comment type="similarity">
    <text evidence="1">Belongs to the N-acylglucosamine 2-epimerase family.</text>
</comment>
<evidence type="ECO:0000256" key="9">
    <source>
        <dbReference type="ARBA" id="ARBA00046544"/>
    </source>
</evidence>
<keyword evidence="12" id="KW-1185">Reference proteome</keyword>
<gene>
    <name evidence="11" type="ORF">SO694_00068016</name>
</gene>